<dbReference type="Proteomes" id="UP000198287">
    <property type="component" value="Unassembled WGS sequence"/>
</dbReference>
<keyword evidence="3" id="KW-0862">Zinc</keyword>
<dbReference type="Pfam" id="PF05485">
    <property type="entry name" value="THAP"/>
    <property type="match status" value="1"/>
</dbReference>
<dbReference type="EMBL" id="LNIX01000043">
    <property type="protein sequence ID" value="OXA38778.1"/>
    <property type="molecule type" value="Genomic_DNA"/>
</dbReference>
<evidence type="ECO:0000313" key="9">
    <source>
        <dbReference type="Proteomes" id="UP000198287"/>
    </source>
</evidence>
<dbReference type="GO" id="GO:0003677">
    <property type="term" value="F:DNA binding"/>
    <property type="evidence" value="ECO:0007669"/>
    <property type="project" value="UniProtKB-KW"/>
</dbReference>
<organism evidence="8 9">
    <name type="scientific">Folsomia candida</name>
    <name type="common">Springtail</name>
    <dbReference type="NCBI Taxonomy" id="158441"/>
    <lineage>
        <taxon>Eukaryota</taxon>
        <taxon>Metazoa</taxon>
        <taxon>Ecdysozoa</taxon>
        <taxon>Arthropoda</taxon>
        <taxon>Hexapoda</taxon>
        <taxon>Collembola</taxon>
        <taxon>Entomobryomorpha</taxon>
        <taxon>Isotomoidea</taxon>
        <taxon>Isotomidae</taxon>
        <taxon>Proisotominae</taxon>
        <taxon>Folsomia</taxon>
    </lineage>
</organism>
<keyword evidence="9" id="KW-1185">Reference proteome</keyword>
<accession>A0A226D1U1</accession>
<gene>
    <name evidence="8" type="ORF">Fcan01_26422</name>
</gene>
<keyword evidence="4" id="KW-0238">DNA-binding</keyword>
<proteinExistence type="predicted"/>
<keyword evidence="2" id="KW-0863">Zinc-finger</keyword>
<evidence type="ECO:0000256" key="3">
    <source>
        <dbReference type="ARBA" id="ARBA00022833"/>
    </source>
</evidence>
<dbReference type="SUPFAM" id="SSF57716">
    <property type="entry name" value="Glucocorticoid receptor-like (DNA-binding domain)"/>
    <property type="match status" value="1"/>
</dbReference>
<dbReference type="AlphaFoldDB" id="A0A226D1U1"/>
<dbReference type="GO" id="GO:0008270">
    <property type="term" value="F:zinc ion binding"/>
    <property type="evidence" value="ECO:0007669"/>
    <property type="project" value="UniProtKB-KW"/>
</dbReference>
<feature type="compositionally biased region" description="Basic and acidic residues" evidence="6">
    <location>
        <begin position="316"/>
        <end position="335"/>
    </location>
</feature>
<keyword evidence="1" id="KW-0479">Metal-binding</keyword>
<feature type="region of interest" description="Disordered" evidence="6">
    <location>
        <begin position="274"/>
        <end position="342"/>
    </location>
</feature>
<evidence type="ECO:0000256" key="4">
    <source>
        <dbReference type="ARBA" id="ARBA00023125"/>
    </source>
</evidence>
<evidence type="ECO:0000256" key="2">
    <source>
        <dbReference type="ARBA" id="ARBA00022771"/>
    </source>
</evidence>
<protein>
    <submittedName>
        <fullName evidence="8">THAP domain-containing protein 11</fullName>
    </submittedName>
</protein>
<dbReference type="InterPro" id="IPR006612">
    <property type="entry name" value="THAP_Znf"/>
</dbReference>
<evidence type="ECO:0000256" key="1">
    <source>
        <dbReference type="ARBA" id="ARBA00022723"/>
    </source>
</evidence>
<reference evidence="8 9" key="1">
    <citation type="submission" date="2015-12" db="EMBL/GenBank/DDBJ databases">
        <title>The genome of Folsomia candida.</title>
        <authorList>
            <person name="Faddeeva A."/>
            <person name="Derks M.F."/>
            <person name="Anvar Y."/>
            <person name="Smit S."/>
            <person name="Van Straalen N."/>
            <person name="Roelofs D."/>
        </authorList>
    </citation>
    <scope>NUCLEOTIDE SEQUENCE [LARGE SCALE GENOMIC DNA]</scope>
    <source>
        <strain evidence="8 9">VU population</strain>
        <tissue evidence="8">Whole body</tissue>
    </source>
</reference>
<feature type="coiled-coil region" evidence="5">
    <location>
        <begin position="161"/>
        <end position="188"/>
    </location>
</feature>
<evidence type="ECO:0000256" key="6">
    <source>
        <dbReference type="SAM" id="MobiDB-lite"/>
    </source>
</evidence>
<comment type="caution">
    <text evidence="8">The sequence shown here is derived from an EMBL/GenBank/DDBJ whole genome shotgun (WGS) entry which is preliminary data.</text>
</comment>
<evidence type="ECO:0000313" key="8">
    <source>
        <dbReference type="EMBL" id="OXA38778.1"/>
    </source>
</evidence>
<feature type="compositionally biased region" description="Acidic residues" evidence="6">
    <location>
        <begin position="298"/>
        <end position="315"/>
    </location>
</feature>
<feature type="non-terminal residue" evidence="8">
    <location>
        <position position="1"/>
    </location>
</feature>
<feature type="domain" description="THAP-type" evidence="7">
    <location>
        <begin position="96"/>
        <end position="133"/>
    </location>
</feature>
<name>A0A226D1U1_FOLCA</name>
<evidence type="ECO:0000259" key="7">
    <source>
        <dbReference type="Pfam" id="PF05485"/>
    </source>
</evidence>
<keyword evidence="5" id="KW-0175">Coiled coil</keyword>
<sequence length="342" mass="39750">RNIYFRRRRISNHKSRVVEYFSFSINLQNSNFFVFFNKVKENSNLPLRPHFLKLESLERCSRLVRGTCWLRVSSISKSQGLLQEIYLKVSRMTKWCCIPICGSSERDNGISFFSFPKDPASSDAWCKVLGITLNPSEIIRPHIKTESDLHVTAEDSLMSIISKQRSEIQELKKTNKSLQEKLRYSKSKRQKLDYATILDSFPGNESFAEFVNIQFERYNEKIHSRWSDKEKTLALSLYSRLSQKGYSCLLEMGFKLPPLGTIFSWLGKITGSPTPRRVGRPSVSKSSKAKEEPAPASEDIEDNEDDESMEDEEEDEKKHESDDWQKEWFFDKETSGKGGHYY</sequence>
<evidence type="ECO:0000256" key="5">
    <source>
        <dbReference type="SAM" id="Coils"/>
    </source>
</evidence>
<dbReference type="OrthoDB" id="7696810at2759"/>